<keyword evidence="4" id="KW-1185">Reference proteome</keyword>
<dbReference type="RefSeq" id="XP_013354757.1">
    <property type="nucleotide sequence ID" value="XM_013499303.1"/>
</dbReference>
<evidence type="ECO:0000256" key="1">
    <source>
        <dbReference type="SAM" id="MobiDB-lite"/>
    </source>
</evidence>
<gene>
    <name evidence="3" type="ORF">EMH_0042570</name>
</gene>
<feature type="region of interest" description="Disordered" evidence="1">
    <location>
        <begin position="152"/>
        <end position="171"/>
    </location>
</feature>
<accession>U6K7K8</accession>
<protein>
    <recommendedName>
        <fullName evidence="5">Transmembrane protein</fullName>
    </recommendedName>
</protein>
<reference evidence="3" key="2">
    <citation type="submission" date="2013-10" db="EMBL/GenBank/DDBJ databases">
        <authorList>
            <person name="Aslett M."/>
        </authorList>
    </citation>
    <scope>NUCLEOTIDE SEQUENCE [LARGE SCALE GENOMIC DNA]</scope>
    <source>
        <strain evidence="3">Houghton</strain>
    </source>
</reference>
<name>U6K7K8_9EIME</name>
<evidence type="ECO:0008006" key="5">
    <source>
        <dbReference type="Google" id="ProtNLM"/>
    </source>
</evidence>
<evidence type="ECO:0000256" key="2">
    <source>
        <dbReference type="SAM" id="Phobius"/>
    </source>
</evidence>
<evidence type="ECO:0000313" key="4">
    <source>
        <dbReference type="Proteomes" id="UP000030744"/>
    </source>
</evidence>
<keyword evidence="2" id="KW-0472">Membrane</keyword>
<keyword evidence="2" id="KW-1133">Transmembrane helix</keyword>
<dbReference type="GeneID" id="25378979"/>
<reference evidence="3" key="1">
    <citation type="submission" date="2013-10" db="EMBL/GenBank/DDBJ databases">
        <title>Genomic analysis of the causative agents of coccidiosis in chickens.</title>
        <authorList>
            <person name="Reid A.J."/>
            <person name="Blake D."/>
            <person name="Billington K."/>
            <person name="Browne H."/>
            <person name="Dunn M."/>
            <person name="Hung S."/>
            <person name="Kawahara F."/>
            <person name="Miranda-Saavedra D."/>
            <person name="Mourier T."/>
            <person name="Nagra H."/>
            <person name="Otto T.D."/>
            <person name="Rawlings N."/>
            <person name="Sanchez A."/>
            <person name="Sanders M."/>
            <person name="Subramaniam C."/>
            <person name="Tay Y."/>
            <person name="Dear P."/>
            <person name="Doerig C."/>
            <person name="Gruber A."/>
            <person name="Parkinson J."/>
            <person name="Shirley M."/>
            <person name="Wan K.L."/>
            <person name="Berriman M."/>
            <person name="Tomley F."/>
            <person name="Pain A."/>
        </authorList>
    </citation>
    <scope>NUCLEOTIDE SEQUENCE [LARGE SCALE GENOMIC DNA]</scope>
    <source>
        <strain evidence="3">Houghton</strain>
    </source>
</reference>
<dbReference type="EMBL" id="HG683951">
    <property type="protein sequence ID" value="CDJ32192.1"/>
    <property type="molecule type" value="Genomic_DNA"/>
</dbReference>
<dbReference type="Proteomes" id="UP000030744">
    <property type="component" value="Unassembled WGS sequence"/>
</dbReference>
<feature type="transmembrane region" description="Helical" evidence="2">
    <location>
        <begin position="62"/>
        <end position="84"/>
    </location>
</feature>
<dbReference type="AlphaFoldDB" id="U6K7K8"/>
<dbReference type="VEuPathDB" id="ToxoDB:EMH_0042570"/>
<keyword evidence="2" id="KW-0812">Transmembrane</keyword>
<feature type="region of interest" description="Disordered" evidence="1">
    <location>
        <begin position="324"/>
        <end position="365"/>
    </location>
</feature>
<organism evidence="3 4">
    <name type="scientific">Eimeria mitis</name>
    <dbReference type="NCBI Taxonomy" id="44415"/>
    <lineage>
        <taxon>Eukaryota</taxon>
        <taxon>Sar</taxon>
        <taxon>Alveolata</taxon>
        <taxon>Apicomplexa</taxon>
        <taxon>Conoidasida</taxon>
        <taxon>Coccidia</taxon>
        <taxon>Eucoccidiorida</taxon>
        <taxon>Eimeriorina</taxon>
        <taxon>Eimeriidae</taxon>
        <taxon>Eimeria</taxon>
    </lineage>
</organism>
<evidence type="ECO:0000313" key="3">
    <source>
        <dbReference type="EMBL" id="CDJ32192.1"/>
    </source>
</evidence>
<proteinExistence type="predicted"/>
<sequence length="606" mass="65449">MNQAFAAGPELPPLPLHHNSGPYWRFDGREAAENLPSLNGSDIQAENIRVQHRVRSRAGSTISWLIFAVAVGVSVLFSLCGFVQKINGGATVRRLAAGDERHGSPSSQNPLFDAVNWTNLDAEELASLCAQLGEWNPAAPLHDVSTASDVLSEVVSRSEEEGPESAPPLLQPATASRMTPALQFAQQSNIGVGGDKHLQIGSGETAAARGWEADASAGEGEATVGRARAPEGSVVQIHPGAIQHRVGDFPTSIFPPGVSFLPSLFAHHPGVETQGLWGQSSQQALPALPPLQRLQRQRKMLHPGEAVGAASPELLHQSFDEASTLSAAPRSSGASAKPDGSAWGQTQMHQRGPASHDDSGSGAQQRNLTRRALLMKPRILAPPSGGPTEISSTAATVQPSYVGSEILVHPFVRLPTLNPDVRPEDIILDHWDDCGRYEPLINNLKVIRRISLQGMITLQEANQMVSAAQKLATRALFSMASSVDSMKPSGAAESLGRRFLVFNAFYAVLRVVGETEELRKLWDAMVASVPTRYSHIPRLPVEGKYGFYYTLAKQLSAALEMYKLGGEPADEEIIELKRKMFCMKFSPKCFLGPSWTPWRTDDPQPH</sequence>
<dbReference type="OrthoDB" id="346600at2759"/>